<dbReference type="InterPro" id="IPR027974">
    <property type="entry name" value="DUF4470"/>
</dbReference>
<dbReference type="AlphaFoldDB" id="A0A8B7XQW1"/>
<feature type="domain" description="MYND-type" evidence="5">
    <location>
        <begin position="92"/>
        <end position="129"/>
    </location>
</feature>
<accession>A0A8B7XQW1</accession>
<evidence type="ECO:0000313" key="6">
    <source>
        <dbReference type="Proteomes" id="UP000694845"/>
    </source>
</evidence>
<evidence type="ECO:0000313" key="7">
    <source>
        <dbReference type="RefSeq" id="XP_022082385.1"/>
    </source>
</evidence>
<dbReference type="KEGG" id="aplc:110974811"/>
<dbReference type="InterPro" id="IPR002893">
    <property type="entry name" value="Znf_MYND"/>
</dbReference>
<evidence type="ECO:0000256" key="1">
    <source>
        <dbReference type="ARBA" id="ARBA00022723"/>
    </source>
</evidence>
<gene>
    <name evidence="7" type="primary">LOC110974811</name>
</gene>
<dbReference type="GO" id="GO:0000981">
    <property type="term" value="F:DNA-binding transcription factor activity, RNA polymerase II-specific"/>
    <property type="evidence" value="ECO:0007669"/>
    <property type="project" value="TreeGrafter"/>
</dbReference>
<dbReference type="GO" id="GO:0008270">
    <property type="term" value="F:zinc ion binding"/>
    <property type="evidence" value="ECO:0007669"/>
    <property type="project" value="UniProtKB-KW"/>
</dbReference>
<dbReference type="GeneID" id="110974811"/>
<dbReference type="Gene3D" id="6.10.140.2220">
    <property type="match status" value="1"/>
</dbReference>
<dbReference type="PROSITE" id="PS50865">
    <property type="entry name" value="ZF_MYND_2"/>
    <property type="match status" value="1"/>
</dbReference>
<dbReference type="RefSeq" id="XP_022082385.1">
    <property type="nucleotide sequence ID" value="XM_022226693.1"/>
</dbReference>
<dbReference type="OrthoDB" id="5282002at2759"/>
<reference evidence="7" key="1">
    <citation type="submission" date="2025-08" db="UniProtKB">
        <authorList>
            <consortium name="RefSeq"/>
        </authorList>
    </citation>
    <scope>IDENTIFICATION</scope>
</reference>
<protein>
    <submittedName>
        <fullName evidence="7">Uncharacterized protein LOC110974811</fullName>
    </submittedName>
</protein>
<evidence type="ECO:0000256" key="3">
    <source>
        <dbReference type="ARBA" id="ARBA00022833"/>
    </source>
</evidence>
<keyword evidence="3" id="KW-0862">Zinc</keyword>
<dbReference type="GO" id="GO:0005634">
    <property type="term" value="C:nucleus"/>
    <property type="evidence" value="ECO:0007669"/>
    <property type="project" value="TreeGrafter"/>
</dbReference>
<dbReference type="OMA" id="HGLFLPH"/>
<organism evidence="6 7">
    <name type="scientific">Acanthaster planci</name>
    <name type="common">Crown-of-thorns starfish</name>
    <dbReference type="NCBI Taxonomy" id="133434"/>
    <lineage>
        <taxon>Eukaryota</taxon>
        <taxon>Metazoa</taxon>
        <taxon>Echinodermata</taxon>
        <taxon>Eleutherozoa</taxon>
        <taxon>Asterozoa</taxon>
        <taxon>Asteroidea</taxon>
        <taxon>Valvatacea</taxon>
        <taxon>Valvatida</taxon>
        <taxon>Acanthasteridae</taxon>
        <taxon>Acanthaster</taxon>
    </lineage>
</organism>
<dbReference type="InterPro" id="IPR024119">
    <property type="entry name" value="TF_DEAF-1"/>
</dbReference>
<dbReference type="Pfam" id="PF14737">
    <property type="entry name" value="DUF4470"/>
    <property type="match status" value="1"/>
</dbReference>
<evidence type="ECO:0000259" key="5">
    <source>
        <dbReference type="PROSITE" id="PS50865"/>
    </source>
</evidence>
<evidence type="ECO:0000256" key="4">
    <source>
        <dbReference type="PROSITE-ProRule" id="PRU00134"/>
    </source>
</evidence>
<sequence>MYGRLDTISHILSNQIEQEYHGTAFIFIRASLEVTTMDVSPGHCWRCERILPRRSVPCSQCPTAKYCSASCRDEDSARHRAVECELFGKKRCSACGKLGKTLECSGCNSAWYCNTDCQRRCFPTHKEACQAIRDSIRQMSTTIVRSRQNYGDFPQYFGNTMAKDFLQLPHNEWSSKQVTEDELARDYHVLSAGCGDLRNTVLTAASLPDKYRGKLHVTLSDFDSSLMARNVLFLFMLVRYADKDYIASSLTTIWYSFHLSKREYDLIKASLDELVMMSAEELYNATGGLVRVLNEELLYMTTVWQKWRTLECQRDKEASINLEWQRMDLFINSDQSTKYDCSLYLESINEQDRKPMKRWFEHGLFLPHEANQRDVPFDNPTLTGLKVNTYLTDGDPRIFLLSQGLFLDQDPPGMEDFTLCVGPKLIPFTAWDCLRVREHSSRSFSSPMEMYHNYVTDLLQKVKSLILHGRLRIHVSLANCLDFPSQHRTLQMPNYDRIFTSNLADYLGFPALLQSFKPLLNTSNSCSVIATETMKWFDSIHSAYAPYLQGSQRDKAVHAFFQDMVPSCHWKGVQPTFNGFMTHHSFTEYYNNTPHFLQFLRADFMAGGPGVPARQDVPSFETVKKYNGMRMRDFRKGPNKLAPFQYRLNARDLNMLRGYVRAVEWCLPKSDKILL</sequence>
<proteinExistence type="predicted"/>
<keyword evidence="2 4" id="KW-0863">Zinc-finger</keyword>
<dbReference type="Proteomes" id="UP000694845">
    <property type="component" value="Unplaced"/>
</dbReference>
<name>A0A8B7XQW1_ACAPL</name>
<dbReference type="PROSITE" id="PS01360">
    <property type="entry name" value="ZF_MYND_1"/>
    <property type="match status" value="1"/>
</dbReference>
<evidence type="ECO:0000256" key="2">
    <source>
        <dbReference type="ARBA" id="ARBA00022771"/>
    </source>
</evidence>
<keyword evidence="6" id="KW-1185">Reference proteome</keyword>
<dbReference type="Pfam" id="PF01753">
    <property type="entry name" value="zf-MYND"/>
    <property type="match status" value="2"/>
</dbReference>
<dbReference type="PANTHER" id="PTHR10237:SF14">
    <property type="entry name" value="MYND-TYPE DOMAIN-CONTAINING PROTEIN"/>
    <property type="match status" value="1"/>
</dbReference>
<keyword evidence="1" id="KW-0479">Metal-binding</keyword>
<dbReference type="SUPFAM" id="SSF144232">
    <property type="entry name" value="HIT/MYND zinc finger-like"/>
    <property type="match status" value="2"/>
</dbReference>
<dbReference type="PANTHER" id="PTHR10237">
    <property type="entry name" value="DEFORMED EPIDERMAL AUTOREGULATORY FACTOR 1 HOMOLOG SUPPRESSIN"/>
    <property type="match status" value="1"/>
</dbReference>